<name>A0A132MX28_9ACTN</name>
<accession>A0A132MX28</accession>
<comment type="caution">
    <text evidence="1">The sequence shown here is derived from an EMBL/GenBank/DDBJ whole genome shotgun (WGS) entry which is preliminary data.</text>
</comment>
<keyword evidence="2" id="KW-1185">Reference proteome</keyword>
<proteinExistence type="predicted"/>
<protein>
    <submittedName>
        <fullName evidence="1">Uncharacterized protein</fullName>
    </submittedName>
</protein>
<organism evidence="1 2">
    <name type="scientific">Carbonactinospora thermoautotrophica</name>
    <dbReference type="NCBI Taxonomy" id="1469144"/>
    <lineage>
        <taxon>Bacteria</taxon>
        <taxon>Bacillati</taxon>
        <taxon>Actinomycetota</taxon>
        <taxon>Actinomycetes</taxon>
        <taxon>Kitasatosporales</taxon>
        <taxon>Carbonactinosporaceae</taxon>
        <taxon>Carbonactinospora</taxon>
    </lineage>
</organism>
<dbReference type="AlphaFoldDB" id="A0A132MX28"/>
<gene>
    <name evidence="1" type="ORF">LI90_3339</name>
</gene>
<evidence type="ECO:0000313" key="2">
    <source>
        <dbReference type="Proteomes" id="UP000070188"/>
    </source>
</evidence>
<dbReference type="RefSeq" id="WP_171843052.1">
    <property type="nucleotide sequence ID" value="NZ_LAXD01000001.1"/>
</dbReference>
<evidence type="ECO:0000313" key="1">
    <source>
        <dbReference type="EMBL" id="KWX02296.1"/>
    </source>
</evidence>
<dbReference type="Proteomes" id="UP000070188">
    <property type="component" value="Unassembled WGS sequence"/>
</dbReference>
<reference evidence="2" key="1">
    <citation type="submission" date="2015-04" db="EMBL/GenBank/DDBJ databases">
        <title>Physiological reanalysis, assessment of diazotrophy, and genome sequences of multiple isolates of Streptomyces thermoautotrophicus.</title>
        <authorList>
            <person name="MacKellar D.C."/>
            <person name="Lieber L."/>
            <person name="Norman J."/>
            <person name="Bolger A."/>
            <person name="Tobin C."/>
            <person name="Murray J.W."/>
            <person name="Chang R."/>
            <person name="Ford T."/>
            <person name="Nguyen P.Q."/>
            <person name="Woodward J."/>
            <person name="Permingeat H."/>
            <person name="Joshi N.S."/>
            <person name="Silver P.A."/>
            <person name="Usadel B."/>
            <person name="Rutherford A.W."/>
            <person name="Friesen M."/>
            <person name="Prell J."/>
        </authorList>
    </citation>
    <scope>NUCLEOTIDE SEQUENCE [LARGE SCALE GENOMIC DNA]</scope>
    <source>
        <strain evidence="2">H1</strain>
    </source>
</reference>
<sequence>MPNCARCRARGRRRNAWSGSSWPRGIPWEPEFDDITEEEIRAADGRITL</sequence>
<dbReference type="EMBL" id="LAXD01000001">
    <property type="protein sequence ID" value="KWX02296.1"/>
    <property type="molecule type" value="Genomic_DNA"/>
</dbReference>